<comment type="caution">
    <text evidence="3">The sequence shown here is derived from an EMBL/GenBank/DDBJ whole genome shotgun (WGS) entry which is preliminary data.</text>
</comment>
<organism evidence="3 4">
    <name type="scientific">Wenjunlia tyrosinilytica</name>
    <dbReference type="NCBI Taxonomy" id="1544741"/>
    <lineage>
        <taxon>Bacteria</taxon>
        <taxon>Bacillati</taxon>
        <taxon>Actinomycetota</taxon>
        <taxon>Actinomycetes</taxon>
        <taxon>Kitasatosporales</taxon>
        <taxon>Streptomycetaceae</taxon>
        <taxon>Wenjunlia</taxon>
    </lineage>
</organism>
<evidence type="ECO:0000313" key="4">
    <source>
        <dbReference type="Proteomes" id="UP000641932"/>
    </source>
</evidence>
<evidence type="ECO:0000256" key="1">
    <source>
        <dbReference type="SAM" id="MobiDB-lite"/>
    </source>
</evidence>
<dbReference type="EMBL" id="BMMS01000016">
    <property type="protein sequence ID" value="GGO91177.1"/>
    <property type="molecule type" value="Genomic_DNA"/>
</dbReference>
<reference evidence="3" key="1">
    <citation type="journal article" date="2014" name="Int. J. Syst. Evol. Microbiol.">
        <title>Complete genome sequence of Corynebacterium casei LMG S-19264T (=DSM 44701T), isolated from a smear-ripened cheese.</title>
        <authorList>
            <consortium name="US DOE Joint Genome Institute (JGI-PGF)"/>
            <person name="Walter F."/>
            <person name="Albersmeier A."/>
            <person name="Kalinowski J."/>
            <person name="Ruckert C."/>
        </authorList>
    </citation>
    <scope>NUCLEOTIDE SEQUENCE</scope>
    <source>
        <strain evidence="3">CGMCC 4.7201</strain>
    </source>
</reference>
<dbReference type="Pfam" id="PF01638">
    <property type="entry name" value="HxlR"/>
    <property type="match status" value="1"/>
</dbReference>
<dbReference type="AlphaFoldDB" id="A0A918DZU6"/>
<evidence type="ECO:0000313" key="3">
    <source>
        <dbReference type="EMBL" id="GGO91177.1"/>
    </source>
</evidence>
<evidence type="ECO:0000259" key="2">
    <source>
        <dbReference type="Pfam" id="PF01638"/>
    </source>
</evidence>
<feature type="compositionally biased region" description="Basic and acidic residues" evidence="1">
    <location>
        <begin position="60"/>
        <end position="82"/>
    </location>
</feature>
<keyword evidence="4" id="KW-1185">Reference proteome</keyword>
<feature type="domain" description="HTH hxlR-type" evidence="2">
    <location>
        <begin position="15"/>
        <end position="59"/>
    </location>
</feature>
<dbReference type="Proteomes" id="UP000641932">
    <property type="component" value="Unassembled WGS sequence"/>
</dbReference>
<sequence>MGWVIVGGVTEPLSPVLTEALRAMERDGPVIRTASEESPPRAEYEPTALGRSLPNPLAAARDRARERPAEMAQAREAHERRAAGTAPHRSGDPEGALPR</sequence>
<dbReference type="InterPro" id="IPR002577">
    <property type="entry name" value="HTH_HxlR"/>
</dbReference>
<accession>A0A918DZU6</accession>
<name>A0A918DZU6_9ACTN</name>
<dbReference type="SUPFAM" id="SSF46785">
    <property type="entry name" value="Winged helix' DNA-binding domain"/>
    <property type="match status" value="1"/>
</dbReference>
<gene>
    <name evidence="3" type="ORF">GCM10012280_38410</name>
</gene>
<protein>
    <recommendedName>
        <fullName evidence="2">HTH hxlR-type domain-containing protein</fullName>
    </recommendedName>
</protein>
<dbReference type="InterPro" id="IPR036390">
    <property type="entry name" value="WH_DNA-bd_sf"/>
</dbReference>
<reference evidence="3" key="2">
    <citation type="submission" date="2020-09" db="EMBL/GenBank/DDBJ databases">
        <authorList>
            <person name="Sun Q."/>
            <person name="Zhou Y."/>
        </authorList>
    </citation>
    <scope>NUCLEOTIDE SEQUENCE</scope>
    <source>
        <strain evidence="3">CGMCC 4.7201</strain>
    </source>
</reference>
<feature type="compositionally biased region" description="Basic and acidic residues" evidence="1">
    <location>
        <begin position="28"/>
        <end position="44"/>
    </location>
</feature>
<dbReference type="Gene3D" id="1.10.10.10">
    <property type="entry name" value="Winged helix-like DNA-binding domain superfamily/Winged helix DNA-binding domain"/>
    <property type="match status" value="1"/>
</dbReference>
<feature type="region of interest" description="Disordered" evidence="1">
    <location>
        <begin position="28"/>
        <end position="99"/>
    </location>
</feature>
<dbReference type="InterPro" id="IPR036388">
    <property type="entry name" value="WH-like_DNA-bd_sf"/>
</dbReference>
<proteinExistence type="predicted"/>